<sequence length="478" mass="53912">MSSTNHEPSIDMTLVGLGQAGDRIIDCFASYFTPDGKPVYNTLALNSNDGDLAELKNVPMENRFSLKLGGLGKNPEKAMSILEDNESAKELLKEFVTKRIRVKDKMVVFVAGLGGGTGTATLVKAIEEFHEYHNMKYVKEELKKIIQQIGPAEYKANSNKYKTLAFREAENKFIKIGVIACLPVRSDGPDVLRQVNNFANRIWTAAKNPTKGISFVWFPDNQMFYDRFKEERGKLSNIENYRDFANIEIADIIHQLNIGTNAGGTSVVYDSHDFRRTISEHNGCLVLNKLEVPSKTISSSTDLNKLLVKSIQENRFHDPIQLIETNESGESLYSKVYHVGMLAIIPPELNSFGSSFIDDAKDEISQQLRIQGTIFSGYLIRKNNYNVTAYTIYKTDALPSRLSRGLVEEYTEFMEKQKETQFKESGAIQQIAATNEDYLDFELDEMDLGIELDDITNDDELGDINIDDELLNIDPNKM</sequence>
<keyword evidence="1" id="KW-0131">Cell cycle</keyword>
<comment type="caution">
    <text evidence="1">The sequence shown here is derived from an EMBL/GenBank/DDBJ whole genome shotgun (WGS) entry which is preliminary data.</text>
</comment>
<dbReference type="OrthoDB" id="2905805at2"/>
<reference evidence="1 2" key="1">
    <citation type="submission" date="2018-09" db="EMBL/GenBank/DDBJ databases">
        <title>Paenibacillus SK2017-BO5.</title>
        <authorList>
            <person name="Piskunova J.V."/>
            <person name="Dubiley S.A."/>
            <person name="Severinov K.V."/>
        </authorList>
    </citation>
    <scope>NUCLEOTIDE SEQUENCE [LARGE SCALE GENOMIC DNA]</scope>
    <source>
        <strain evidence="1 2">BO5</strain>
    </source>
</reference>
<gene>
    <name evidence="1" type="ORF">DQX05_21780</name>
</gene>
<evidence type="ECO:0000313" key="2">
    <source>
        <dbReference type="Proteomes" id="UP000266177"/>
    </source>
</evidence>
<dbReference type="EMBL" id="QYZD01000025">
    <property type="protein sequence ID" value="RJG21335.1"/>
    <property type="molecule type" value="Genomic_DNA"/>
</dbReference>
<dbReference type="RefSeq" id="WP_119795570.1">
    <property type="nucleotide sequence ID" value="NZ_QYZD01000025.1"/>
</dbReference>
<dbReference type="GO" id="GO:0051301">
    <property type="term" value="P:cell division"/>
    <property type="evidence" value="ECO:0007669"/>
    <property type="project" value="UniProtKB-KW"/>
</dbReference>
<evidence type="ECO:0000313" key="1">
    <source>
        <dbReference type="EMBL" id="RJG21335.1"/>
    </source>
</evidence>
<dbReference type="SUPFAM" id="SSF52490">
    <property type="entry name" value="Tubulin nucleotide-binding domain-like"/>
    <property type="match status" value="1"/>
</dbReference>
<protein>
    <submittedName>
        <fullName evidence="1">Cell division protein FtsZ</fullName>
    </submittedName>
</protein>
<organism evidence="1 2">
    <name type="scientific">Paenibacillus thiaminolyticus</name>
    <name type="common">Bacillus thiaminolyticus</name>
    <dbReference type="NCBI Taxonomy" id="49283"/>
    <lineage>
        <taxon>Bacteria</taxon>
        <taxon>Bacillati</taxon>
        <taxon>Bacillota</taxon>
        <taxon>Bacilli</taxon>
        <taxon>Bacillales</taxon>
        <taxon>Paenibacillaceae</taxon>
        <taxon>Paenibacillus</taxon>
    </lineage>
</organism>
<keyword evidence="1" id="KW-0132">Cell division</keyword>
<dbReference type="InterPro" id="IPR036525">
    <property type="entry name" value="Tubulin/FtsZ_GTPase_sf"/>
</dbReference>
<name>A0A3A3GCY4_PANTH</name>
<dbReference type="Gene3D" id="3.40.50.1440">
    <property type="entry name" value="Tubulin/FtsZ, GTPase domain"/>
    <property type="match status" value="2"/>
</dbReference>
<dbReference type="AlphaFoldDB" id="A0A3A3GCY4"/>
<proteinExistence type="predicted"/>
<dbReference type="Proteomes" id="UP000266177">
    <property type="component" value="Unassembled WGS sequence"/>
</dbReference>
<accession>A0A3A3GCY4</accession>